<feature type="compositionally biased region" description="Low complexity" evidence="1">
    <location>
        <begin position="171"/>
        <end position="189"/>
    </location>
</feature>
<sequence length="189" mass="21573">MGNPGVVGAGGVFRGFNGSWFRGFHMDLRITTSVVAELNPLQQGLKLAIDCNIQTLYVELDARTVLERTQRGTNQSTEQLDRHYVDRLPSARYWLSTGKLNEQVKCVQGHAKCKLIYTVSALQEKGIDPQTSIGLSMYFKPRQWRMDEPKHRRWGSPRSHSQDWGTRRAPEPLLQLDELQPVEDLLNPQ</sequence>
<proteinExistence type="predicted"/>
<evidence type="ECO:0000313" key="4">
    <source>
        <dbReference type="Proteomes" id="UP000233551"/>
    </source>
</evidence>
<keyword evidence="4" id="KW-1185">Reference proteome</keyword>
<dbReference type="InterPro" id="IPR044730">
    <property type="entry name" value="RNase_H-like_dom_plant"/>
</dbReference>
<dbReference type="InterPro" id="IPR053151">
    <property type="entry name" value="RNase_H-like"/>
</dbReference>
<dbReference type="SUPFAM" id="SSF53098">
    <property type="entry name" value="Ribonuclease H-like"/>
    <property type="match status" value="1"/>
</dbReference>
<dbReference type="Pfam" id="PF13456">
    <property type="entry name" value="RVT_3"/>
    <property type="match status" value="1"/>
</dbReference>
<dbReference type="CDD" id="cd06222">
    <property type="entry name" value="RNase_H_like"/>
    <property type="match status" value="1"/>
</dbReference>
<dbReference type="PANTHER" id="PTHR47723:SF20">
    <property type="entry name" value="RNASE H TYPE-1 DOMAIN-CONTAINING PROTEIN"/>
    <property type="match status" value="1"/>
</dbReference>
<organism evidence="3 4">
    <name type="scientific">Punica granatum</name>
    <name type="common">Pomegranate</name>
    <dbReference type="NCBI Taxonomy" id="22663"/>
    <lineage>
        <taxon>Eukaryota</taxon>
        <taxon>Viridiplantae</taxon>
        <taxon>Streptophyta</taxon>
        <taxon>Embryophyta</taxon>
        <taxon>Tracheophyta</taxon>
        <taxon>Spermatophyta</taxon>
        <taxon>Magnoliopsida</taxon>
        <taxon>eudicotyledons</taxon>
        <taxon>Gunneridae</taxon>
        <taxon>Pentapetalae</taxon>
        <taxon>rosids</taxon>
        <taxon>malvids</taxon>
        <taxon>Myrtales</taxon>
        <taxon>Lythraceae</taxon>
        <taxon>Punica</taxon>
    </lineage>
</organism>
<dbReference type="InterPro" id="IPR002156">
    <property type="entry name" value="RNaseH_domain"/>
</dbReference>
<feature type="domain" description="RNase H type-1" evidence="2">
    <location>
        <begin position="7"/>
        <end position="83"/>
    </location>
</feature>
<gene>
    <name evidence="3" type="ORF">CRG98_023877</name>
</gene>
<reference evidence="3 4" key="1">
    <citation type="submission" date="2017-11" db="EMBL/GenBank/DDBJ databases">
        <title>De-novo sequencing of pomegranate (Punica granatum L.) genome.</title>
        <authorList>
            <person name="Akparov Z."/>
            <person name="Amiraslanov A."/>
            <person name="Hajiyeva S."/>
            <person name="Abbasov M."/>
            <person name="Kaur K."/>
            <person name="Hamwieh A."/>
            <person name="Solovyev V."/>
            <person name="Salamov A."/>
            <person name="Braich B."/>
            <person name="Kosarev P."/>
            <person name="Mahmoud A."/>
            <person name="Hajiyev E."/>
            <person name="Babayeva S."/>
            <person name="Izzatullayeva V."/>
            <person name="Mammadov A."/>
            <person name="Mammadov A."/>
            <person name="Sharifova S."/>
            <person name="Ojaghi J."/>
            <person name="Eynullazada K."/>
            <person name="Bayramov B."/>
            <person name="Abdulazimova A."/>
            <person name="Shahmuradov I."/>
        </authorList>
    </citation>
    <scope>NUCLEOTIDE SEQUENCE [LARGE SCALE GENOMIC DNA]</scope>
    <source>
        <strain evidence="4">cv. AG2017</strain>
        <tissue evidence="3">Leaf</tissue>
    </source>
</reference>
<name>A0A2I0JHP4_PUNGR</name>
<dbReference type="GO" id="GO:0003676">
    <property type="term" value="F:nucleic acid binding"/>
    <property type="evidence" value="ECO:0007669"/>
    <property type="project" value="InterPro"/>
</dbReference>
<dbReference type="Proteomes" id="UP000233551">
    <property type="component" value="Unassembled WGS sequence"/>
</dbReference>
<dbReference type="Gene3D" id="3.30.420.10">
    <property type="entry name" value="Ribonuclease H-like superfamily/Ribonuclease H"/>
    <property type="match status" value="1"/>
</dbReference>
<dbReference type="InterPro" id="IPR012337">
    <property type="entry name" value="RNaseH-like_sf"/>
</dbReference>
<feature type="region of interest" description="Disordered" evidence="1">
    <location>
        <begin position="149"/>
        <end position="189"/>
    </location>
</feature>
<dbReference type="InterPro" id="IPR036397">
    <property type="entry name" value="RNaseH_sf"/>
</dbReference>
<evidence type="ECO:0000259" key="2">
    <source>
        <dbReference type="Pfam" id="PF13456"/>
    </source>
</evidence>
<evidence type="ECO:0000256" key="1">
    <source>
        <dbReference type="SAM" id="MobiDB-lite"/>
    </source>
</evidence>
<protein>
    <recommendedName>
        <fullName evidence="2">RNase H type-1 domain-containing protein</fullName>
    </recommendedName>
</protein>
<evidence type="ECO:0000313" key="3">
    <source>
        <dbReference type="EMBL" id="PKI55745.1"/>
    </source>
</evidence>
<comment type="caution">
    <text evidence="3">The sequence shown here is derived from an EMBL/GenBank/DDBJ whole genome shotgun (WGS) entry which is preliminary data.</text>
</comment>
<dbReference type="GO" id="GO:0004523">
    <property type="term" value="F:RNA-DNA hybrid ribonuclease activity"/>
    <property type="evidence" value="ECO:0007669"/>
    <property type="project" value="InterPro"/>
</dbReference>
<dbReference type="AlphaFoldDB" id="A0A2I0JHP4"/>
<accession>A0A2I0JHP4</accession>
<dbReference type="PANTHER" id="PTHR47723">
    <property type="entry name" value="OS05G0353850 PROTEIN"/>
    <property type="match status" value="1"/>
</dbReference>
<dbReference type="EMBL" id="PGOL01001680">
    <property type="protein sequence ID" value="PKI55745.1"/>
    <property type="molecule type" value="Genomic_DNA"/>
</dbReference>